<reference evidence="2 3" key="1">
    <citation type="submission" date="2024-06" db="EMBL/GenBank/DDBJ databases">
        <title>The Natural Products Discovery Center: Release of the First 8490 Sequenced Strains for Exploring Actinobacteria Biosynthetic Diversity.</title>
        <authorList>
            <person name="Kalkreuter E."/>
            <person name="Kautsar S.A."/>
            <person name="Yang D."/>
            <person name="Bader C.D."/>
            <person name="Teijaro C.N."/>
            <person name="Fluegel L."/>
            <person name="Davis C.M."/>
            <person name="Simpson J.R."/>
            <person name="Lauterbach L."/>
            <person name="Steele A.D."/>
            <person name="Gui C."/>
            <person name="Meng S."/>
            <person name="Li G."/>
            <person name="Viehrig K."/>
            <person name="Ye F."/>
            <person name="Su P."/>
            <person name="Kiefer A.F."/>
            <person name="Nichols A."/>
            <person name="Cepeda A.J."/>
            <person name="Yan W."/>
            <person name="Fan B."/>
            <person name="Jiang Y."/>
            <person name="Adhikari A."/>
            <person name="Zheng C.-J."/>
            <person name="Schuster L."/>
            <person name="Cowan T.M."/>
            <person name="Smanski M.J."/>
            <person name="Chevrette M.G."/>
            <person name="De Carvalho L.P.S."/>
            <person name="Shen B."/>
        </authorList>
    </citation>
    <scope>NUCLEOTIDE SEQUENCE [LARGE SCALE GENOMIC DNA]</scope>
    <source>
        <strain evidence="2 3">NPDC048274</strain>
    </source>
</reference>
<proteinExistence type="predicted"/>
<accession>A0ABV3EAJ5</accession>
<gene>
    <name evidence="2" type="ORF">AB0D65_25160</name>
</gene>
<organism evidence="2 3">
    <name type="scientific">Streptomyces griseoloalbus</name>
    <dbReference type="NCBI Taxonomy" id="67303"/>
    <lineage>
        <taxon>Bacteria</taxon>
        <taxon>Bacillati</taxon>
        <taxon>Actinomycetota</taxon>
        <taxon>Actinomycetes</taxon>
        <taxon>Kitasatosporales</taxon>
        <taxon>Streptomycetaceae</taxon>
        <taxon>Streptomyces</taxon>
    </lineage>
</organism>
<comment type="caution">
    <text evidence="2">The sequence shown here is derived from an EMBL/GenBank/DDBJ whole genome shotgun (WGS) entry which is preliminary data.</text>
</comment>
<protein>
    <submittedName>
        <fullName evidence="2">Uncharacterized protein</fullName>
    </submittedName>
</protein>
<dbReference type="RefSeq" id="WP_359985029.1">
    <property type="nucleotide sequence ID" value="NZ_JBEZLS010000019.1"/>
</dbReference>
<sequence length="195" mass="21514">MPNAYTALWTNDVCKALVREGYTGERPTVMFGGPHQSLPSFIRAGVRPGDVIHPVRVFRKRLWLLGAMEVGRVLDYGTVGEELAMEDYLRLIHWKPLKAGCVSEVVVGPPGTPLTFDRPVPPDLLARLTYRSRRGERQIKHVVDGELRSAVSVHGIYRLAPESAGELQALVRESHAAGADAPRESTRGTVNAARR</sequence>
<evidence type="ECO:0000313" key="3">
    <source>
        <dbReference type="Proteomes" id="UP001551582"/>
    </source>
</evidence>
<evidence type="ECO:0000256" key="1">
    <source>
        <dbReference type="SAM" id="MobiDB-lite"/>
    </source>
</evidence>
<dbReference type="Proteomes" id="UP001551582">
    <property type="component" value="Unassembled WGS sequence"/>
</dbReference>
<feature type="region of interest" description="Disordered" evidence="1">
    <location>
        <begin position="174"/>
        <end position="195"/>
    </location>
</feature>
<evidence type="ECO:0000313" key="2">
    <source>
        <dbReference type="EMBL" id="MEU9354170.1"/>
    </source>
</evidence>
<name>A0ABV3EAJ5_9ACTN</name>
<dbReference type="EMBL" id="JBEZLS010000019">
    <property type="protein sequence ID" value="MEU9354170.1"/>
    <property type="molecule type" value="Genomic_DNA"/>
</dbReference>
<keyword evidence="3" id="KW-1185">Reference proteome</keyword>